<dbReference type="PATRIC" id="fig|1341156.4.peg.3363"/>
<accession>A0A011VTX6</accession>
<organism evidence="2 4">
    <name type="scientific">Ruminococcus albus SY3</name>
    <dbReference type="NCBI Taxonomy" id="1341156"/>
    <lineage>
        <taxon>Bacteria</taxon>
        <taxon>Bacillati</taxon>
        <taxon>Bacillota</taxon>
        <taxon>Clostridia</taxon>
        <taxon>Eubacteriales</taxon>
        <taxon>Oscillospiraceae</taxon>
        <taxon>Ruminococcus</taxon>
    </lineage>
</organism>
<keyword evidence="1" id="KW-0472">Membrane</keyword>
<gene>
    <name evidence="3" type="ORF">RASY3_08470</name>
    <name evidence="2" type="ORF">RASY3_18855</name>
</gene>
<dbReference type="AlphaFoldDB" id="A0A011VTX6"/>
<dbReference type="EMBL" id="JEOB01000004">
    <property type="protein sequence ID" value="EXM38716.1"/>
    <property type="molecule type" value="Genomic_DNA"/>
</dbReference>
<dbReference type="RefSeq" id="WP_037286905.1">
    <property type="nucleotide sequence ID" value="NZ_JEOB01000002.1"/>
</dbReference>
<reference evidence="2 4" key="1">
    <citation type="submission" date="2013-06" db="EMBL/GenBank/DDBJ databases">
        <title>Rumen cellulosomics: divergent fiber-degrading strategies revealed by comparative genome-wide analysis of six Ruminococcal strains.</title>
        <authorList>
            <person name="Dassa B."/>
            <person name="Borovok I."/>
            <person name="Lamed R."/>
            <person name="Flint H."/>
            <person name="Yeoman C.J."/>
            <person name="White B."/>
            <person name="Bayer E.A."/>
        </authorList>
    </citation>
    <scope>NUCLEOTIDE SEQUENCE [LARGE SCALE GENOMIC DNA]</scope>
    <source>
        <strain evidence="2 4">SY3</strain>
    </source>
</reference>
<proteinExistence type="predicted"/>
<name>A0A011VTX6_RUMAL</name>
<dbReference type="OrthoDB" id="1815631at2"/>
<evidence type="ECO:0000313" key="3">
    <source>
        <dbReference type="EMBL" id="EXM40230.1"/>
    </source>
</evidence>
<dbReference type="EMBL" id="JEOB01000002">
    <property type="protein sequence ID" value="EXM40230.1"/>
    <property type="molecule type" value="Genomic_DNA"/>
</dbReference>
<comment type="caution">
    <text evidence="2">The sequence shown here is derived from an EMBL/GenBank/DDBJ whole genome shotgun (WGS) entry which is preliminary data.</text>
</comment>
<evidence type="ECO:0000313" key="4">
    <source>
        <dbReference type="Proteomes" id="UP000021369"/>
    </source>
</evidence>
<keyword evidence="1" id="KW-0812">Transmembrane</keyword>
<dbReference type="Proteomes" id="UP000021369">
    <property type="component" value="Unassembled WGS sequence"/>
</dbReference>
<protein>
    <submittedName>
        <fullName evidence="2">Uncharacterized protein</fullName>
    </submittedName>
</protein>
<evidence type="ECO:0000313" key="2">
    <source>
        <dbReference type="EMBL" id="EXM38716.1"/>
    </source>
</evidence>
<keyword evidence="4" id="KW-1185">Reference proteome</keyword>
<feature type="transmembrane region" description="Helical" evidence="1">
    <location>
        <begin position="12"/>
        <end position="36"/>
    </location>
</feature>
<sequence>MKTKFKSQRKGAVLATVTVVSIMMVVIISAAAQLVAHTNYKTNEEYRKKQAYYVAQSCIRAFVEETTGLSKDAGRTDEEIGEKIKLLQDIAATGQETTVEIQSSDMGGETKDVRLSQPRWSNASCILKVEECGGKKDTLKVISTATYLGQKKTVVAYLTVGTMRMHKFTPKALEIIGTDGGNSRVFENIQVYGATGATSKDSNDQNTVYQINHNQNELYGNVDINGSLTVQNANIFRSNPYYYPGVDDTMGCVVNVTRSMAFTRDVPRFKPDFDKPLTDMSMDPTQPGSDYNYLNVHQGLIFCSDGAQIGDKNKVGKSVDVHAGTIYFGTETMMDSQLKIACARKSPADTTVDVDAYWERIAGKDDYGNRFGFGNANGNTIVGNVFTHKDKAGDSFFNGDMIINGVKVEVIGDIYLDGDLYIYGGSDTQLTANTVHLSKDHHVYNFPREYDGSGNPKAPDQTKKVTSVSGFTIEENPDIVEWASSVPRATQPDFPTLHETPYYYYPEHLLCQEGVSTIKDTYENMYVDGTDELNYDHDNPYHADSDHVPQITDDRFRNKNSDGTYKEEFKDPTPGSDAVYRPDYVVTESCYINVLGEDSRGDAGGAYILIDVDKAKKDIVVVLKDGGYTRNNNMILVKNTTDPDDNDPNEHFVYFVSDSGVGTTYNEYATSTATPRPESTYDHSTFKTPTFEFRDNTVIMDLDSYFHSNVYNDVNGDPSKTRAKCSGGSLNPTADKEYIGYKLHSNHIFYLGTEGSTLYLSRNETIMQACLYMPRATYKIYNKGKALKIDPYFTNSNMQSVSIIGNLVCNHYEVMSGNNNAIVYLGFSPYSMLSIIKGEGDEHLTTSYMLHHYAAS</sequence>
<evidence type="ECO:0000256" key="1">
    <source>
        <dbReference type="SAM" id="Phobius"/>
    </source>
</evidence>
<keyword evidence="1" id="KW-1133">Transmembrane helix</keyword>